<keyword evidence="5 8" id="KW-0804">Transcription</keyword>
<dbReference type="InterPro" id="IPR018151">
    <property type="entry name" value="TF_GreA/GreB_CS"/>
</dbReference>
<dbReference type="GO" id="GO:0070063">
    <property type="term" value="F:RNA polymerase binding"/>
    <property type="evidence" value="ECO:0007669"/>
    <property type="project" value="InterPro"/>
</dbReference>
<feature type="domain" description="Transcription elongation factor GreA/GreB N-terminal" evidence="11">
    <location>
        <begin position="6"/>
        <end position="74"/>
    </location>
</feature>
<dbReference type="FunFam" id="3.10.50.30:FF:000001">
    <property type="entry name" value="Transcription elongation factor GreA"/>
    <property type="match status" value="1"/>
</dbReference>
<dbReference type="InterPro" id="IPR036953">
    <property type="entry name" value="GreA/GreB_C_sf"/>
</dbReference>
<dbReference type="InterPro" id="IPR006359">
    <property type="entry name" value="Tscrpt_elong_fac_GreA"/>
</dbReference>
<evidence type="ECO:0000259" key="10">
    <source>
        <dbReference type="Pfam" id="PF01272"/>
    </source>
</evidence>
<evidence type="ECO:0000256" key="1">
    <source>
        <dbReference type="ARBA" id="ARBA00008213"/>
    </source>
</evidence>
<accession>A0AAU9ENR1</accession>
<dbReference type="NCBIfam" id="NF001263">
    <property type="entry name" value="PRK00226.1-4"/>
    <property type="match status" value="1"/>
</dbReference>
<name>A0AAU9ENR1_9BACT</name>
<evidence type="ECO:0000313" key="13">
    <source>
        <dbReference type="Proteomes" id="UP001366166"/>
    </source>
</evidence>
<dbReference type="RefSeq" id="WP_338599975.1">
    <property type="nucleotide sequence ID" value="NZ_AP028679.1"/>
</dbReference>
<dbReference type="InterPro" id="IPR022691">
    <property type="entry name" value="Tscrpt_elong_fac_GreA/B_N"/>
</dbReference>
<comment type="similarity">
    <text evidence="1 8 9">Belongs to the GreA/GreB family.</text>
</comment>
<dbReference type="PROSITE" id="PS00830">
    <property type="entry name" value="GREAB_2"/>
    <property type="match status" value="1"/>
</dbReference>
<dbReference type="HAMAP" id="MF_00105">
    <property type="entry name" value="GreA_GreB"/>
    <property type="match status" value="1"/>
</dbReference>
<comment type="function">
    <text evidence="6 8 9">Necessary for efficient RNA polymerase transcription elongation past template-encoded arresting sites. The arresting sites in DNA have the property of trapping a certain fraction of elongating RNA polymerases that pass through, resulting in locked ternary complexes. Cleavage of the nascent transcript by cleavage factors such as GreA or GreB allows the resumption of elongation from the new 3'terminus. GreA releases sequences of 2 to 3 nucleotides.</text>
</comment>
<dbReference type="InterPro" id="IPR036805">
    <property type="entry name" value="Tscrpt_elong_fac_GreA/B_N_sf"/>
</dbReference>
<keyword evidence="12" id="KW-0648">Protein biosynthesis</keyword>
<evidence type="ECO:0000259" key="11">
    <source>
        <dbReference type="Pfam" id="PF03449"/>
    </source>
</evidence>
<dbReference type="Gene3D" id="1.10.287.180">
    <property type="entry name" value="Transcription elongation factor, GreA/GreB, N-terminal domain"/>
    <property type="match status" value="1"/>
</dbReference>
<keyword evidence="4 8" id="KW-0238">DNA-binding</keyword>
<dbReference type="SUPFAM" id="SSF46557">
    <property type="entry name" value="GreA transcript cleavage protein, N-terminal domain"/>
    <property type="match status" value="1"/>
</dbReference>
<dbReference type="GO" id="GO:0006354">
    <property type="term" value="P:DNA-templated transcription elongation"/>
    <property type="evidence" value="ECO:0007669"/>
    <property type="project" value="TreeGrafter"/>
</dbReference>
<dbReference type="Pfam" id="PF01272">
    <property type="entry name" value="GreA_GreB"/>
    <property type="match status" value="1"/>
</dbReference>
<dbReference type="FunFam" id="1.10.287.180:FF:000001">
    <property type="entry name" value="Transcription elongation factor GreA"/>
    <property type="match status" value="1"/>
</dbReference>
<dbReference type="PIRSF" id="PIRSF006092">
    <property type="entry name" value="GreA_GreB"/>
    <property type="match status" value="1"/>
</dbReference>
<keyword evidence="13" id="KW-1185">Reference proteome</keyword>
<dbReference type="NCBIfam" id="NF001261">
    <property type="entry name" value="PRK00226.1-2"/>
    <property type="match status" value="1"/>
</dbReference>
<gene>
    <name evidence="8 12" type="primary">greA</name>
    <name evidence="12" type="ORF">FAK_25720</name>
</gene>
<dbReference type="KEGG" id="dmp:FAK_25720"/>
<evidence type="ECO:0000256" key="8">
    <source>
        <dbReference type="HAMAP-Rule" id="MF_00105"/>
    </source>
</evidence>
<evidence type="ECO:0000256" key="2">
    <source>
        <dbReference type="ARBA" id="ARBA00013729"/>
    </source>
</evidence>
<evidence type="ECO:0000256" key="5">
    <source>
        <dbReference type="ARBA" id="ARBA00023163"/>
    </source>
</evidence>
<evidence type="ECO:0000256" key="9">
    <source>
        <dbReference type="RuleBase" id="RU000556"/>
    </source>
</evidence>
<evidence type="ECO:0000313" key="12">
    <source>
        <dbReference type="EMBL" id="BEQ15506.1"/>
    </source>
</evidence>
<dbReference type="PANTHER" id="PTHR30437">
    <property type="entry name" value="TRANSCRIPTION ELONGATION FACTOR GREA"/>
    <property type="match status" value="1"/>
</dbReference>
<dbReference type="AlphaFoldDB" id="A0AAU9ENR1"/>
<proteinExistence type="inferred from homology"/>
<dbReference type="InterPro" id="IPR023459">
    <property type="entry name" value="Tscrpt_elong_fac_GreA/B_fam"/>
</dbReference>
<evidence type="ECO:0000256" key="4">
    <source>
        <dbReference type="ARBA" id="ARBA00023125"/>
    </source>
</evidence>
<dbReference type="EMBL" id="AP028679">
    <property type="protein sequence ID" value="BEQ15506.1"/>
    <property type="molecule type" value="Genomic_DNA"/>
</dbReference>
<dbReference type="SUPFAM" id="SSF54534">
    <property type="entry name" value="FKBP-like"/>
    <property type="match status" value="1"/>
</dbReference>
<sequence>MSRSLISRPGYQNLQDQLVNLRKIELPANVRAIEEARAHGDLSENAEYHAAKERNAIIMSKISELETLLATAEVVDPLPEPNGRVVFGCRATVYDVEGDEEHSYQIVGSAESDANCGRISMTSPIGQALLGKEEGDEIKVKTPGGMRILEVVSVELVEVE</sequence>
<keyword evidence="3 8" id="KW-0805">Transcription regulation</keyword>
<dbReference type="GO" id="GO:0032784">
    <property type="term" value="P:regulation of DNA-templated transcription elongation"/>
    <property type="evidence" value="ECO:0007669"/>
    <property type="project" value="UniProtKB-UniRule"/>
</dbReference>
<dbReference type="GO" id="GO:0003677">
    <property type="term" value="F:DNA binding"/>
    <property type="evidence" value="ECO:0007669"/>
    <property type="project" value="UniProtKB-UniRule"/>
</dbReference>
<evidence type="ECO:0000256" key="6">
    <source>
        <dbReference type="ARBA" id="ARBA00024916"/>
    </source>
</evidence>
<dbReference type="PANTHER" id="PTHR30437:SF4">
    <property type="entry name" value="TRANSCRIPTION ELONGATION FACTOR GREA"/>
    <property type="match status" value="1"/>
</dbReference>
<evidence type="ECO:0000256" key="7">
    <source>
        <dbReference type="ARBA" id="ARBA00030776"/>
    </source>
</evidence>
<protein>
    <recommendedName>
        <fullName evidence="2 8">Transcription elongation factor GreA</fullName>
    </recommendedName>
    <alternativeName>
        <fullName evidence="7 8">Transcript cleavage factor GreA</fullName>
    </alternativeName>
</protein>
<organism evidence="12 13">
    <name type="scientific">Desulfoferula mesophila</name>
    <dbReference type="NCBI Taxonomy" id="3058419"/>
    <lineage>
        <taxon>Bacteria</taxon>
        <taxon>Pseudomonadati</taxon>
        <taxon>Thermodesulfobacteriota</taxon>
        <taxon>Desulfarculia</taxon>
        <taxon>Desulfarculales</taxon>
        <taxon>Desulfarculaceae</taxon>
        <taxon>Desulfoferula</taxon>
    </lineage>
</organism>
<dbReference type="Proteomes" id="UP001366166">
    <property type="component" value="Chromosome"/>
</dbReference>
<reference evidence="13" key="1">
    <citation type="journal article" date="2023" name="Arch. Microbiol.">
        <title>Desulfoferula mesophilus gen. nov. sp. nov., a mesophilic sulfate-reducing bacterium isolated from a brackish lake sediment.</title>
        <authorList>
            <person name="Watanabe T."/>
            <person name="Yabe T."/>
            <person name="Tsuji J.M."/>
            <person name="Fukui M."/>
        </authorList>
    </citation>
    <scope>NUCLEOTIDE SEQUENCE [LARGE SCALE GENOMIC DNA]</scope>
    <source>
        <strain evidence="13">12FAK</strain>
    </source>
</reference>
<dbReference type="InterPro" id="IPR001437">
    <property type="entry name" value="Tscrpt_elong_fac_GreA/B_C"/>
</dbReference>
<dbReference type="GO" id="GO:0003746">
    <property type="term" value="F:translation elongation factor activity"/>
    <property type="evidence" value="ECO:0007669"/>
    <property type="project" value="UniProtKB-KW"/>
</dbReference>
<dbReference type="Pfam" id="PF03449">
    <property type="entry name" value="GreA_GreB_N"/>
    <property type="match status" value="1"/>
</dbReference>
<feature type="domain" description="Transcription elongation factor GreA/GreB C-terminal" evidence="10">
    <location>
        <begin position="81"/>
        <end position="155"/>
    </location>
</feature>
<dbReference type="NCBIfam" id="TIGR01462">
    <property type="entry name" value="greA"/>
    <property type="match status" value="1"/>
</dbReference>
<dbReference type="InterPro" id="IPR028624">
    <property type="entry name" value="Tscrpt_elong_fac_GreA/B"/>
</dbReference>
<evidence type="ECO:0000256" key="3">
    <source>
        <dbReference type="ARBA" id="ARBA00023015"/>
    </source>
</evidence>
<dbReference type="Gene3D" id="3.10.50.30">
    <property type="entry name" value="Transcription elongation factor, GreA/GreB, C-terminal domain"/>
    <property type="match status" value="1"/>
</dbReference>
<keyword evidence="12" id="KW-0251">Elongation factor</keyword>